<reference evidence="1 2" key="3">
    <citation type="journal article" date="2022" name="Microbiol. Spectr.">
        <title>Folding features and dynamics of 3D genome architecture in plant fungal pathogens.</title>
        <authorList>
            <person name="Xia C."/>
        </authorList>
    </citation>
    <scope>NUCLEOTIDE SEQUENCE [LARGE SCALE GENOMIC DNA]</scope>
    <source>
        <strain evidence="1 2">93-210</strain>
    </source>
</reference>
<evidence type="ECO:0000313" key="1">
    <source>
        <dbReference type="EMBL" id="KAI7935386.1"/>
    </source>
</evidence>
<comment type="caution">
    <text evidence="1">The sequence shown here is derived from an EMBL/GenBank/DDBJ whole genome shotgun (WGS) entry which is preliminary data.</text>
</comment>
<accession>A0ACC0DN41</accession>
<dbReference type="Proteomes" id="UP001060170">
    <property type="component" value="Chromosome 18"/>
</dbReference>
<reference evidence="2" key="2">
    <citation type="journal article" date="2018" name="Mol. Plant Microbe Interact.">
        <title>Genome sequence resources for the wheat stripe rust pathogen (Puccinia striiformis f. sp. tritici) and the barley stripe rust pathogen (Puccinia striiformis f. sp. hordei).</title>
        <authorList>
            <person name="Xia C."/>
            <person name="Wang M."/>
            <person name="Yin C."/>
            <person name="Cornejo O.E."/>
            <person name="Hulbert S.H."/>
            <person name="Chen X."/>
        </authorList>
    </citation>
    <scope>NUCLEOTIDE SEQUENCE [LARGE SCALE GENOMIC DNA]</scope>
    <source>
        <strain evidence="2">93-210</strain>
    </source>
</reference>
<evidence type="ECO:0000313" key="2">
    <source>
        <dbReference type="Proteomes" id="UP001060170"/>
    </source>
</evidence>
<protein>
    <submittedName>
        <fullName evidence="1">Uncharacterized protein</fullName>
    </submittedName>
</protein>
<reference evidence="2" key="1">
    <citation type="journal article" date="2018" name="BMC Genomics">
        <title>Genomic insights into host adaptation between the wheat stripe rust pathogen (Puccinia striiformis f. sp. tritici) and the barley stripe rust pathogen (Puccinia striiformis f. sp. hordei).</title>
        <authorList>
            <person name="Xia C."/>
            <person name="Wang M."/>
            <person name="Yin C."/>
            <person name="Cornejo O.E."/>
            <person name="Hulbert S.H."/>
            <person name="Chen X."/>
        </authorList>
    </citation>
    <scope>NUCLEOTIDE SEQUENCE [LARGE SCALE GENOMIC DNA]</scope>
    <source>
        <strain evidence="2">93-210</strain>
    </source>
</reference>
<proteinExistence type="predicted"/>
<name>A0ACC0DN41_9BASI</name>
<organism evidence="1 2">
    <name type="scientific">Puccinia striiformis f. sp. tritici</name>
    <dbReference type="NCBI Taxonomy" id="168172"/>
    <lineage>
        <taxon>Eukaryota</taxon>
        <taxon>Fungi</taxon>
        <taxon>Dikarya</taxon>
        <taxon>Basidiomycota</taxon>
        <taxon>Pucciniomycotina</taxon>
        <taxon>Pucciniomycetes</taxon>
        <taxon>Pucciniales</taxon>
        <taxon>Pucciniaceae</taxon>
        <taxon>Puccinia</taxon>
    </lineage>
</organism>
<dbReference type="EMBL" id="CM045882">
    <property type="protein sequence ID" value="KAI7935386.1"/>
    <property type="molecule type" value="Genomic_DNA"/>
</dbReference>
<gene>
    <name evidence="1" type="ORF">MJO28_016257</name>
</gene>
<keyword evidence="2" id="KW-1185">Reference proteome</keyword>
<sequence>MAKAKELNDDPTRGITPVVHADIYVAGIQKLQLEGLVDQLKRFWPYAPGILKLQEQLSKQAMAMETRFSLNDSPTDNSDNSLTDISTTSDDSD</sequence>